<dbReference type="Pfam" id="PF11875">
    <property type="entry name" value="DnaJ-like_C11_C"/>
    <property type="match status" value="1"/>
</dbReference>
<dbReference type="EMBL" id="HG690828">
    <property type="protein sequence ID" value="CDI75282.1"/>
    <property type="molecule type" value="Genomic_DNA"/>
</dbReference>
<dbReference type="GO" id="GO:0042407">
    <property type="term" value="P:cristae formation"/>
    <property type="evidence" value="ECO:0007669"/>
    <property type="project" value="TreeGrafter"/>
</dbReference>
<dbReference type="VEuPathDB" id="ToxoDB:EPH_0039910"/>
<proteinExistence type="predicted"/>
<gene>
    <name evidence="3" type="ORF">EPH_0039910</name>
</gene>
<evidence type="ECO:0000313" key="4">
    <source>
        <dbReference type="Proteomes" id="UP000018201"/>
    </source>
</evidence>
<sequence>MLSVNDCIQTTSSAREAAASSQHSRYSKHGVWLQQIEYAEKLKREKARNGVIEEQHLEGPYIDVAIPLQCQIDNSRFVFAGGASSSFEQLPGFYNPAPLLSGGDVSLYVLYTFRGQIHEVTVSDCSRLALPLRCTYT</sequence>
<dbReference type="PANTHER" id="PTHR44157:SF1">
    <property type="entry name" value="DNAJ HOMOLOG SUBFAMILY C MEMBER 11"/>
    <property type="match status" value="1"/>
</dbReference>
<reference evidence="3" key="2">
    <citation type="submission" date="2013-10" db="EMBL/GenBank/DDBJ databases">
        <authorList>
            <person name="Aslett M."/>
        </authorList>
    </citation>
    <scope>NUCLEOTIDE SEQUENCE [LARGE SCALE GENOMIC DNA]</scope>
    <source>
        <strain evidence="3">Houghton</strain>
    </source>
</reference>
<evidence type="ECO:0000259" key="2">
    <source>
        <dbReference type="Pfam" id="PF11875"/>
    </source>
</evidence>
<feature type="domain" description="DnaJ-like protein C11 C-terminal" evidence="2">
    <location>
        <begin position="12"/>
        <end position="131"/>
    </location>
</feature>
<dbReference type="InterPro" id="IPR052243">
    <property type="entry name" value="Mito_inner_membrane_organizer"/>
</dbReference>
<accession>U6G6Z8</accession>
<evidence type="ECO:0000313" key="3">
    <source>
        <dbReference type="EMBL" id="CDI75282.1"/>
    </source>
</evidence>
<dbReference type="GO" id="GO:0005739">
    <property type="term" value="C:mitochondrion"/>
    <property type="evidence" value="ECO:0007669"/>
    <property type="project" value="GOC"/>
</dbReference>
<keyword evidence="4" id="KW-1185">Reference proteome</keyword>
<evidence type="ECO:0000256" key="1">
    <source>
        <dbReference type="ARBA" id="ARBA00023186"/>
    </source>
</evidence>
<dbReference type="PANTHER" id="PTHR44157">
    <property type="entry name" value="DNAJ HOMOLOG SUBFAMILY C MEMBER 11"/>
    <property type="match status" value="1"/>
</dbReference>
<keyword evidence="1" id="KW-0143">Chaperone</keyword>
<dbReference type="OrthoDB" id="10250354at2759"/>
<protein>
    <submittedName>
        <fullName evidence="3">DnaJ domain-containing protein, putative</fullName>
    </submittedName>
</protein>
<name>U6G6Z8_9EIME</name>
<dbReference type="InterPro" id="IPR024586">
    <property type="entry name" value="DnaJ-like_C11_C"/>
</dbReference>
<reference evidence="3" key="1">
    <citation type="submission" date="2013-10" db="EMBL/GenBank/DDBJ databases">
        <title>Genomic analysis of the causative agents of coccidiosis in chickens.</title>
        <authorList>
            <person name="Reid A.J."/>
            <person name="Blake D."/>
            <person name="Billington K."/>
            <person name="Browne H."/>
            <person name="Dunn M."/>
            <person name="Hung S."/>
            <person name="Kawahara F."/>
            <person name="Miranda-Saavedra D."/>
            <person name="Mourier T."/>
            <person name="Nagra H."/>
            <person name="Otto T.D."/>
            <person name="Rawlings N."/>
            <person name="Sanchez A."/>
            <person name="Sanders M."/>
            <person name="Subramaniam C."/>
            <person name="Tay Y."/>
            <person name="Dear P."/>
            <person name="Doerig C."/>
            <person name="Gruber A."/>
            <person name="Parkinson J."/>
            <person name="Shirley M."/>
            <person name="Wan K.L."/>
            <person name="Berriman M."/>
            <person name="Tomley F."/>
            <person name="Pain A."/>
        </authorList>
    </citation>
    <scope>NUCLEOTIDE SEQUENCE [LARGE SCALE GENOMIC DNA]</scope>
    <source>
        <strain evidence="3">Houghton</strain>
    </source>
</reference>
<dbReference type="Proteomes" id="UP000018201">
    <property type="component" value="Unassembled WGS sequence"/>
</dbReference>
<organism evidence="3 4">
    <name type="scientific">Eimeria praecox</name>
    <dbReference type="NCBI Taxonomy" id="51316"/>
    <lineage>
        <taxon>Eukaryota</taxon>
        <taxon>Sar</taxon>
        <taxon>Alveolata</taxon>
        <taxon>Apicomplexa</taxon>
        <taxon>Conoidasida</taxon>
        <taxon>Coccidia</taxon>
        <taxon>Eucoccidiorida</taxon>
        <taxon>Eimeriorina</taxon>
        <taxon>Eimeriidae</taxon>
        <taxon>Eimeria</taxon>
    </lineage>
</organism>
<dbReference type="AlphaFoldDB" id="U6G6Z8"/>